<comment type="caution">
    <text evidence="3">The sequence shown here is derived from an EMBL/GenBank/DDBJ whole genome shotgun (WGS) entry which is preliminary data.</text>
</comment>
<accession>A0A0M0BPY7</accession>
<dbReference type="InterPro" id="IPR036259">
    <property type="entry name" value="MFS_trans_sf"/>
</dbReference>
<dbReference type="Pfam" id="PF24034">
    <property type="entry name" value="DUF7343"/>
    <property type="match status" value="1"/>
</dbReference>
<sequence>MKKVNIFLILFVISLIVLIILFAIMFSLSSSTYPNWMDDMWGHMGGMMGGGSVVSDPLLGYFGILIVVIGIVLVSIAGLVYFLIVPEIKPGFQNLQDENLTTVTSAYESVLKTLNADEVKVLNVLKNHDGKYLQKYIRHEAKLSRLKTHRVLSRFADRGIVTLKKTGNTNEVTLAEWLR</sequence>
<organism evidence="3 4">
    <name type="scientific">miscellaneous Crenarchaeota group-1 archaeon SG8-32-1</name>
    <dbReference type="NCBI Taxonomy" id="1685124"/>
    <lineage>
        <taxon>Archaea</taxon>
        <taxon>Candidatus Bathyarchaeota</taxon>
        <taxon>MCG-1</taxon>
    </lineage>
</organism>
<dbReference type="SUPFAM" id="SSF103473">
    <property type="entry name" value="MFS general substrate transporter"/>
    <property type="match status" value="1"/>
</dbReference>
<evidence type="ECO:0000313" key="3">
    <source>
        <dbReference type="EMBL" id="KON30489.1"/>
    </source>
</evidence>
<feature type="transmembrane region" description="Helical" evidence="1">
    <location>
        <begin position="7"/>
        <end position="28"/>
    </location>
</feature>
<name>A0A0M0BPY7_9ARCH</name>
<reference evidence="3 4" key="1">
    <citation type="submission" date="2015-06" db="EMBL/GenBank/DDBJ databases">
        <title>New insights into the roles of widespread benthic archaea in carbon and nitrogen cycling.</title>
        <authorList>
            <person name="Lazar C.S."/>
            <person name="Baker B.J."/>
            <person name="Seitz K.W."/>
            <person name="Hyde A.S."/>
            <person name="Dick G.J."/>
            <person name="Hinrichs K.-U."/>
            <person name="Teske A.P."/>
        </authorList>
    </citation>
    <scope>NUCLEOTIDE SEQUENCE [LARGE SCALE GENOMIC DNA]</scope>
    <source>
        <strain evidence="3">SG8-32-1</strain>
    </source>
</reference>
<dbReference type="InterPro" id="IPR055767">
    <property type="entry name" value="DUF7343"/>
</dbReference>
<keyword evidence="1" id="KW-0472">Membrane</keyword>
<proteinExistence type="predicted"/>
<keyword evidence="1" id="KW-1133">Transmembrane helix</keyword>
<evidence type="ECO:0000313" key="4">
    <source>
        <dbReference type="Proteomes" id="UP000037237"/>
    </source>
</evidence>
<feature type="transmembrane region" description="Helical" evidence="1">
    <location>
        <begin position="58"/>
        <end position="84"/>
    </location>
</feature>
<dbReference type="EMBL" id="LFWU01000123">
    <property type="protein sequence ID" value="KON30489.1"/>
    <property type="molecule type" value="Genomic_DNA"/>
</dbReference>
<dbReference type="Proteomes" id="UP000037237">
    <property type="component" value="Unassembled WGS sequence"/>
</dbReference>
<evidence type="ECO:0000259" key="2">
    <source>
        <dbReference type="Pfam" id="PF24034"/>
    </source>
</evidence>
<dbReference type="AlphaFoldDB" id="A0A0M0BPY7"/>
<protein>
    <recommendedName>
        <fullName evidence="2">DUF7343 domain-containing protein</fullName>
    </recommendedName>
</protein>
<feature type="domain" description="DUF7343" evidence="2">
    <location>
        <begin position="116"/>
        <end position="174"/>
    </location>
</feature>
<gene>
    <name evidence="3" type="ORF">AC477_04910</name>
</gene>
<keyword evidence="1" id="KW-0812">Transmembrane</keyword>
<evidence type="ECO:0000256" key="1">
    <source>
        <dbReference type="SAM" id="Phobius"/>
    </source>
</evidence>